<evidence type="ECO:0000256" key="6">
    <source>
        <dbReference type="ARBA" id="ARBA00023136"/>
    </source>
</evidence>
<evidence type="ECO:0000256" key="1">
    <source>
        <dbReference type="ARBA" id="ARBA00004651"/>
    </source>
</evidence>
<protein>
    <submittedName>
        <fullName evidence="8">Chromate efflux transporter</fullName>
    </submittedName>
</protein>
<evidence type="ECO:0000256" key="2">
    <source>
        <dbReference type="ARBA" id="ARBA00005262"/>
    </source>
</evidence>
<organism evidence="8 9">
    <name type="scientific">Aceticella autotrophica</name>
    <dbReference type="NCBI Taxonomy" id="2755338"/>
    <lineage>
        <taxon>Bacteria</taxon>
        <taxon>Bacillati</taxon>
        <taxon>Bacillota</taxon>
        <taxon>Clostridia</taxon>
        <taxon>Thermoanaerobacterales</taxon>
        <taxon>Thermoanaerobacteraceae</taxon>
        <taxon>Aceticella</taxon>
    </lineage>
</organism>
<feature type="transmembrane region" description="Helical" evidence="7">
    <location>
        <begin position="90"/>
        <end position="109"/>
    </location>
</feature>
<feature type="transmembrane region" description="Helical" evidence="7">
    <location>
        <begin position="380"/>
        <end position="396"/>
    </location>
</feature>
<dbReference type="GO" id="GO:0005886">
    <property type="term" value="C:plasma membrane"/>
    <property type="evidence" value="ECO:0007669"/>
    <property type="project" value="UniProtKB-SubCell"/>
</dbReference>
<keyword evidence="9" id="KW-1185">Reference proteome</keyword>
<evidence type="ECO:0000256" key="3">
    <source>
        <dbReference type="ARBA" id="ARBA00022475"/>
    </source>
</evidence>
<name>A0A975AV89_9THEO</name>
<dbReference type="InterPro" id="IPR014047">
    <property type="entry name" value="Chr_Tranpt_l_chain"/>
</dbReference>
<dbReference type="GO" id="GO:0015109">
    <property type="term" value="F:chromate transmembrane transporter activity"/>
    <property type="evidence" value="ECO:0007669"/>
    <property type="project" value="InterPro"/>
</dbReference>
<dbReference type="PANTHER" id="PTHR43663:SF1">
    <property type="entry name" value="CHROMATE TRANSPORTER"/>
    <property type="match status" value="1"/>
</dbReference>
<evidence type="ECO:0000256" key="4">
    <source>
        <dbReference type="ARBA" id="ARBA00022692"/>
    </source>
</evidence>
<keyword evidence="6 7" id="KW-0472">Membrane</keyword>
<dbReference type="Proteomes" id="UP000671913">
    <property type="component" value="Chromosome"/>
</dbReference>
<dbReference type="Pfam" id="PF02417">
    <property type="entry name" value="Chromate_transp"/>
    <property type="match status" value="2"/>
</dbReference>
<dbReference type="InterPro" id="IPR052518">
    <property type="entry name" value="CHR_Transporter"/>
</dbReference>
<reference evidence="8" key="1">
    <citation type="submission" date="2020-08" db="EMBL/GenBank/DDBJ databases">
        <title>Genomic insights into the carbon and energy metabolism of the first obligate autotrophic acetogenic bacterium Aceticella autotrophica gen. nov., sp. nov.</title>
        <authorList>
            <person name="Toshchakov S.V."/>
            <person name="Elcheninov A.G."/>
            <person name="Kublanov I.V."/>
            <person name="Frolov E.N."/>
            <person name="Lebedinsky A.V."/>
        </authorList>
    </citation>
    <scope>NUCLEOTIDE SEQUENCE</scope>
    <source>
        <strain evidence="8">3443-3Ac</strain>
    </source>
</reference>
<dbReference type="KEGG" id="aaut:ACETAC_09535"/>
<feature type="transmembrane region" description="Helical" evidence="7">
    <location>
        <begin position="149"/>
        <end position="182"/>
    </location>
</feature>
<keyword evidence="5 7" id="KW-1133">Transmembrane helix</keyword>
<feature type="transmembrane region" description="Helical" evidence="7">
    <location>
        <begin position="203"/>
        <end position="220"/>
    </location>
</feature>
<evidence type="ECO:0000256" key="5">
    <source>
        <dbReference type="ARBA" id="ARBA00022989"/>
    </source>
</evidence>
<dbReference type="AlphaFoldDB" id="A0A975AV89"/>
<dbReference type="RefSeq" id="WP_284679781.1">
    <property type="nucleotide sequence ID" value="NZ_CP060096.1"/>
</dbReference>
<dbReference type="PIRSF" id="PIRSF004810">
    <property type="entry name" value="ChrA"/>
    <property type="match status" value="1"/>
</dbReference>
<dbReference type="PANTHER" id="PTHR43663">
    <property type="entry name" value="CHROMATE TRANSPORT PROTEIN-RELATED"/>
    <property type="match status" value="1"/>
</dbReference>
<dbReference type="EMBL" id="CP060096">
    <property type="protein sequence ID" value="QSZ27094.1"/>
    <property type="molecule type" value="Genomic_DNA"/>
</dbReference>
<feature type="transmembrane region" description="Helical" evidence="7">
    <location>
        <begin position="116"/>
        <end position="137"/>
    </location>
</feature>
<feature type="transmembrane region" description="Helical" evidence="7">
    <location>
        <begin position="293"/>
        <end position="317"/>
    </location>
</feature>
<evidence type="ECO:0000256" key="7">
    <source>
        <dbReference type="SAM" id="Phobius"/>
    </source>
</evidence>
<feature type="transmembrane region" description="Helical" evidence="7">
    <location>
        <begin position="15"/>
        <end position="36"/>
    </location>
</feature>
<proteinExistence type="inferred from homology"/>
<feature type="transmembrane region" description="Helical" evidence="7">
    <location>
        <begin position="226"/>
        <end position="249"/>
    </location>
</feature>
<sequence length="397" mass="44488">MDNENTRQVADDISIWKIFLTFLKIGFTAFGPAMMIETKKNIIKKLKWINEKEFFEGLALAQLIPGATFASLTIYIGYKLKGLLGATASFIGFILPSFLMMLLLSWLYFKYQNITIVTILFKGFGAIVLAIILNAVFDLAKTTVTNIPTILIAVTAFLISIYYNNIFLILFISTIMGIILIHPKASEVKEAALSEKTKIQWKDPLIIFIILILYFLSISFNHELLIMSIVFFKIGALVFGNGFTMIPLIQHDVVNIHHWLTLNQFTVGVALGQITPGPIVITSTFIGYKIMGFIGALAATLSIFLPSFLLVITIFGLYRKIKHLTWVTAGLNGLIASFVGLMSIFAINMGRHVLVDIINVILFIASFIALQFTKLDTKRVILFGMIIYLIIYLTQMI</sequence>
<accession>A0A975AV89</accession>
<feature type="transmembrane region" description="Helical" evidence="7">
    <location>
        <begin position="57"/>
        <end position="78"/>
    </location>
</feature>
<evidence type="ECO:0000313" key="8">
    <source>
        <dbReference type="EMBL" id="QSZ27094.1"/>
    </source>
</evidence>
<evidence type="ECO:0000313" key="9">
    <source>
        <dbReference type="Proteomes" id="UP000671913"/>
    </source>
</evidence>
<feature type="transmembrane region" description="Helical" evidence="7">
    <location>
        <begin position="261"/>
        <end position="281"/>
    </location>
</feature>
<dbReference type="NCBIfam" id="TIGR00937">
    <property type="entry name" value="2A51"/>
    <property type="match status" value="1"/>
</dbReference>
<dbReference type="InterPro" id="IPR003370">
    <property type="entry name" value="Chromate_transpt"/>
</dbReference>
<keyword evidence="3" id="KW-1003">Cell membrane</keyword>
<gene>
    <name evidence="8" type="primary">chrA</name>
    <name evidence="8" type="ORF">ACETAC_09535</name>
</gene>
<feature type="transmembrane region" description="Helical" evidence="7">
    <location>
        <begin position="324"/>
        <end position="347"/>
    </location>
</feature>
<keyword evidence="4 7" id="KW-0812">Transmembrane</keyword>
<comment type="subcellular location">
    <subcellularLocation>
        <location evidence="1">Cell membrane</location>
        <topology evidence="1">Multi-pass membrane protein</topology>
    </subcellularLocation>
</comment>
<feature type="transmembrane region" description="Helical" evidence="7">
    <location>
        <begin position="353"/>
        <end position="373"/>
    </location>
</feature>
<comment type="similarity">
    <text evidence="2">Belongs to the chromate ion transporter (CHR) (TC 2.A.51) family.</text>
</comment>